<dbReference type="Proteomes" id="UP000008558">
    <property type="component" value="Chromosome"/>
</dbReference>
<feature type="transmembrane region" description="Helical" evidence="1">
    <location>
        <begin position="140"/>
        <end position="163"/>
    </location>
</feature>
<dbReference type="KEGG" id="acl:ACL_1027"/>
<dbReference type="RefSeq" id="WP_012242968.1">
    <property type="nucleotide sequence ID" value="NC_010163.1"/>
</dbReference>
<keyword evidence="3" id="KW-1185">Reference proteome</keyword>
<sequence length="269" mass="31248">MKYLLDLLNSDMIKPEAYQSLSKSWFHYLSLVITILVIIKLTKTFKTADDIKLKRMLLVFGIVMLILEIYKQIIFTYQVNAYQWYAFPFQFCSTPMYLFVIYGLNKNKKVDQYLLSFLATYSTFAGIAVMLYPADVFIETIGINIQTIVHHGLMAAVGFSLLLTKAKISFKYFLKGSAVFSVLMVIAMIMNWVFNMQGIDATFNMFFINERFGSHLPILMDIEPLVPHLAFLAIYLFGFSFVASIIFMIGYLFRTIIYKEKYKLIDLFQ</sequence>
<dbReference type="OrthoDB" id="384391at2"/>
<dbReference type="HOGENOM" id="CLU_077351_0_0_14"/>
<feature type="transmembrane region" description="Helical" evidence="1">
    <location>
        <begin position="172"/>
        <end position="194"/>
    </location>
</feature>
<evidence type="ECO:0000313" key="2">
    <source>
        <dbReference type="EMBL" id="ABX81637.1"/>
    </source>
</evidence>
<dbReference type="STRING" id="441768.ACL_1027"/>
<evidence type="ECO:0000256" key="1">
    <source>
        <dbReference type="SAM" id="Phobius"/>
    </source>
</evidence>
<feature type="transmembrane region" description="Helical" evidence="1">
    <location>
        <begin position="84"/>
        <end position="104"/>
    </location>
</feature>
<dbReference type="AlphaFoldDB" id="A9NH07"/>
<feature type="transmembrane region" description="Helical" evidence="1">
    <location>
        <begin position="113"/>
        <end position="134"/>
    </location>
</feature>
<proteinExistence type="predicted"/>
<reference evidence="2 3" key="1">
    <citation type="journal article" date="2011" name="J. Bacteriol.">
        <title>Complete genome and proteome of Acholeplasma laidlawii.</title>
        <authorList>
            <person name="Lazarev V.N."/>
            <person name="Levitskii S.A."/>
            <person name="Basovskii Y.I."/>
            <person name="Chukin M.M."/>
            <person name="Akopian T.A."/>
            <person name="Vereshchagin V.V."/>
            <person name="Kostrjukova E.S."/>
            <person name="Kovaleva G.Y."/>
            <person name="Kazanov M.D."/>
            <person name="Malko D.B."/>
            <person name="Vitreschak A.G."/>
            <person name="Sernova N.V."/>
            <person name="Gelfand M.S."/>
            <person name="Demina I.A."/>
            <person name="Serebryakova M.V."/>
            <person name="Galyamina M.A."/>
            <person name="Vtyurin N.N."/>
            <person name="Rogov S.I."/>
            <person name="Alexeev D.G."/>
            <person name="Ladygina V.G."/>
            <person name="Govorun V.M."/>
        </authorList>
    </citation>
    <scope>NUCLEOTIDE SEQUENCE [LARGE SCALE GENOMIC DNA]</scope>
    <source>
        <strain evidence="2 3">PG-8A</strain>
    </source>
</reference>
<keyword evidence="1" id="KW-1133">Transmembrane helix</keyword>
<dbReference type="eggNOG" id="ENOG5030M8W">
    <property type="taxonomic scope" value="Bacteria"/>
</dbReference>
<dbReference type="Pfam" id="PF14808">
    <property type="entry name" value="TMEM164"/>
    <property type="match status" value="1"/>
</dbReference>
<keyword evidence="1" id="KW-0472">Membrane</keyword>
<dbReference type="GeneID" id="41339173"/>
<accession>A9NH07</accession>
<gene>
    <name evidence="2" type="ordered locus">ACL_1027</name>
</gene>
<feature type="transmembrane region" description="Helical" evidence="1">
    <location>
        <begin position="57"/>
        <end position="78"/>
    </location>
</feature>
<feature type="transmembrane region" description="Helical" evidence="1">
    <location>
        <begin position="229"/>
        <end position="253"/>
    </location>
</feature>
<feature type="transmembrane region" description="Helical" evidence="1">
    <location>
        <begin position="25"/>
        <end position="45"/>
    </location>
</feature>
<protein>
    <submittedName>
        <fullName evidence="2">Integral membrane protein</fullName>
    </submittedName>
</protein>
<keyword evidence="1" id="KW-0812">Transmembrane</keyword>
<name>A9NH07_ACHLI</name>
<dbReference type="EMBL" id="CP000896">
    <property type="protein sequence ID" value="ABX81637.1"/>
    <property type="molecule type" value="Genomic_DNA"/>
</dbReference>
<organism evidence="2 3">
    <name type="scientific">Acholeplasma laidlawii (strain PG-8A)</name>
    <dbReference type="NCBI Taxonomy" id="441768"/>
    <lineage>
        <taxon>Bacteria</taxon>
        <taxon>Bacillati</taxon>
        <taxon>Mycoplasmatota</taxon>
        <taxon>Mollicutes</taxon>
        <taxon>Acholeplasmatales</taxon>
        <taxon>Acholeplasmataceae</taxon>
        <taxon>Acholeplasma</taxon>
    </lineage>
</organism>
<evidence type="ECO:0000313" key="3">
    <source>
        <dbReference type="Proteomes" id="UP000008558"/>
    </source>
</evidence>